<protein>
    <submittedName>
        <fullName evidence="2">Subunit I/II of b(O/a)3-type cytochrome C oxidase</fullName>
    </submittedName>
</protein>
<dbReference type="EMBL" id="JPZO01000037">
    <property type="protein sequence ID" value="KFZ32430.1"/>
    <property type="molecule type" value="Genomic_DNA"/>
</dbReference>
<reference evidence="2" key="1">
    <citation type="submission" date="2014-08" db="EMBL/GenBank/DDBJ databases">
        <title>Fullgenome sequencing of Anoxybacillus sp.25 isolate from Garga hot-spring Russia.</title>
        <authorList>
            <person name="Rozanov A.S."/>
            <person name="Kotenko A.V."/>
            <person name="Malup T.K."/>
            <person name="Peltek S.E."/>
        </authorList>
    </citation>
    <scope>NUCLEOTIDE SEQUENCE [LARGE SCALE GENOMIC DNA]</scope>
    <source>
        <strain evidence="2">25</strain>
    </source>
</reference>
<keyword evidence="1" id="KW-1133">Transmembrane helix</keyword>
<dbReference type="Pfam" id="PF08113">
    <property type="entry name" value="CoxIIa"/>
    <property type="match status" value="1"/>
</dbReference>
<gene>
    <name evidence="2" type="ORF">JS44_07245</name>
</gene>
<evidence type="ECO:0000256" key="1">
    <source>
        <dbReference type="SAM" id="Phobius"/>
    </source>
</evidence>
<name>A0A094IXL4_9BACL</name>
<evidence type="ECO:0000313" key="2">
    <source>
        <dbReference type="EMBL" id="KFZ32430.1"/>
    </source>
</evidence>
<keyword evidence="1" id="KW-0472">Membrane</keyword>
<dbReference type="AlphaFoldDB" id="A0A094IXL4"/>
<keyword evidence="1" id="KW-0812">Transmembrane</keyword>
<sequence length="45" mass="5270">MKHKHAKTKVEKEPALKGTLASVLFLGFFLIFTWVSVYFLFLNRL</sequence>
<dbReference type="InterPro" id="IPR012538">
    <property type="entry name" value="Cyt_c_oxidase_su2a"/>
</dbReference>
<comment type="caution">
    <text evidence="2">The sequence shown here is derived from an EMBL/GenBank/DDBJ whole genome shotgun (WGS) entry which is preliminary data.</text>
</comment>
<proteinExistence type="predicted"/>
<organism evidence="2">
    <name type="scientific">Anoxybacillus flavithermus</name>
    <dbReference type="NCBI Taxonomy" id="33934"/>
    <lineage>
        <taxon>Bacteria</taxon>
        <taxon>Bacillati</taxon>
        <taxon>Bacillota</taxon>
        <taxon>Bacilli</taxon>
        <taxon>Bacillales</taxon>
        <taxon>Anoxybacillaceae</taxon>
        <taxon>Anoxybacillus</taxon>
    </lineage>
</organism>
<accession>A0A094IXL4</accession>
<feature type="transmembrane region" description="Helical" evidence="1">
    <location>
        <begin position="20"/>
        <end position="41"/>
    </location>
</feature>